<evidence type="ECO:0000313" key="3">
    <source>
        <dbReference type="Proteomes" id="UP001150830"/>
    </source>
</evidence>
<gene>
    <name evidence="2" type="ORF">OUO13_13900</name>
</gene>
<sequence length="61" mass="6340">MNNSDPSLGARPLAAPVRVILWLLAIVFVLAGLGLLGGGVMLAARGCRLVVPVSRRTVVTM</sequence>
<reference evidence="2" key="1">
    <citation type="submission" date="2022-11" db="EMBL/GenBank/DDBJ databases">
        <title>Parathalassolutuus dongxingensis gen. nov., sp. nov., a novel member of family Oceanospirillaceae isolated from a coastal shrimp pond in Guangxi, China.</title>
        <authorList>
            <person name="Chen H."/>
        </authorList>
    </citation>
    <scope>NUCLEOTIDE SEQUENCE</scope>
    <source>
        <strain evidence="2">G-43</strain>
    </source>
</reference>
<dbReference type="AlphaFoldDB" id="A0A9X3EEY1"/>
<dbReference type="Proteomes" id="UP001150830">
    <property type="component" value="Unassembled WGS sequence"/>
</dbReference>
<evidence type="ECO:0000256" key="1">
    <source>
        <dbReference type="SAM" id="Phobius"/>
    </source>
</evidence>
<protein>
    <submittedName>
        <fullName evidence="2">Uncharacterized protein</fullName>
    </submittedName>
</protein>
<dbReference type="RefSeq" id="WP_283174492.1">
    <property type="nucleotide sequence ID" value="NZ_JAPNOA010000039.1"/>
</dbReference>
<evidence type="ECO:0000313" key="2">
    <source>
        <dbReference type="EMBL" id="MCY0966284.1"/>
    </source>
</evidence>
<keyword evidence="3" id="KW-1185">Reference proteome</keyword>
<feature type="transmembrane region" description="Helical" evidence="1">
    <location>
        <begin position="20"/>
        <end position="44"/>
    </location>
</feature>
<keyword evidence="1" id="KW-0812">Transmembrane</keyword>
<proteinExistence type="predicted"/>
<accession>A0A9X3EEY1</accession>
<organism evidence="2 3">
    <name type="scientific">Parathalassolituus penaei</name>
    <dbReference type="NCBI Taxonomy" id="2997323"/>
    <lineage>
        <taxon>Bacteria</taxon>
        <taxon>Pseudomonadati</taxon>
        <taxon>Pseudomonadota</taxon>
        <taxon>Gammaproteobacteria</taxon>
        <taxon>Oceanospirillales</taxon>
        <taxon>Oceanospirillaceae</taxon>
        <taxon>Parathalassolituus</taxon>
    </lineage>
</organism>
<keyword evidence="1" id="KW-0472">Membrane</keyword>
<keyword evidence="1" id="KW-1133">Transmembrane helix</keyword>
<dbReference type="EMBL" id="JAPNOA010000039">
    <property type="protein sequence ID" value="MCY0966284.1"/>
    <property type="molecule type" value="Genomic_DNA"/>
</dbReference>
<comment type="caution">
    <text evidence="2">The sequence shown here is derived from an EMBL/GenBank/DDBJ whole genome shotgun (WGS) entry which is preliminary data.</text>
</comment>
<name>A0A9X3EEY1_9GAMM</name>